<feature type="region of interest" description="Disordered" evidence="1">
    <location>
        <begin position="125"/>
        <end position="161"/>
    </location>
</feature>
<dbReference type="Proteomes" id="UP000275078">
    <property type="component" value="Unassembled WGS sequence"/>
</dbReference>
<feature type="compositionally biased region" description="Basic residues" evidence="1">
    <location>
        <begin position="126"/>
        <end position="161"/>
    </location>
</feature>
<protein>
    <submittedName>
        <fullName evidence="2">Uncharacterized protein</fullName>
    </submittedName>
</protein>
<evidence type="ECO:0000313" key="3">
    <source>
        <dbReference type="Proteomes" id="UP000275078"/>
    </source>
</evidence>
<reference evidence="2 3" key="1">
    <citation type="journal article" date="2018" name="Nat. Ecol. Evol.">
        <title>Pezizomycetes genomes reveal the molecular basis of ectomycorrhizal truffle lifestyle.</title>
        <authorList>
            <person name="Murat C."/>
            <person name="Payen T."/>
            <person name="Noel B."/>
            <person name="Kuo A."/>
            <person name="Morin E."/>
            <person name="Chen J."/>
            <person name="Kohler A."/>
            <person name="Krizsan K."/>
            <person name="Balestrini R."/>
            <person name="Da Silva C."/>
            <person name="Montanini B."/>
            <person name="Hainaut M."/>
            <person name="Levati E."/>
            <person name="Barry K.W."/>
            <person name="Belfiori B."/>
            <person name="Cichocki N."/>
            <person name="Clum A."/>
            <person name="Dockter R.B."/>
            <person name="Fauchery L."/>
            <person name="Guy J."/>
            <person name="Iotti M."/>
            <person name="Le Tacon F."/>
            <person name="Lindquist E.A."/>
            <person name="Lipzen A."/>
            <person name="Malagnac F."/>
            <person name="Mello A."/>
            <person name="Molinier V."/>
            <person name="Miyauchi S."/>
            <person name="Poulain J."/>
            <person name="Riccioni C."/>
            <person name="Rubini A."/>
            <person name="Sitrit Y."/>
            <person name="Splivallo R."/>
            <person name="Traeger S."/>
            <person name="Wang M."/>
            <person name="Zifcakova L."/>
            <person name="Wipf D."/>
            <person name="Zambonelli A."/>
            <person name="Paolocci F."/>
            <person name="Nowrousian M."/>
            <person name="Ottonello S."/>
            <person name="Baldrian P."/>
            <person name="Spatafora J.W."/>
            <person name="Henrissat B."/>
            <person name="Nagy L.G."/>
            <person name="Aury J.M."/>
            <person name="Wincker P."/>
            <person name="Grigoriev I.V."/>
            <person name="Bonfante P."/>
            <person name="Martin F.M."/>
        </authorList>
    </citation>
    <scope>NUCLEOTIDE SEQUENCE [LARGE SCALE GENOMIC DNA]</scope>
    <source>
        <strain evidence="2 3">RN42</strain>
    </source>
</reference>
<proteinExistence type="predicted"/>
<gene>
    <name evidence="2" type="ORF">BJ508DRAFT_341199</name>
</gene>
<keyword evidence="3" id="KW-1185">Reference proteome</keyword>
<evidence type="ECO:0000313" key="2">
    <source>
        <dbReference type="EMBL" id="RPA73510.1"/>
    </source>
</evidence>
<evidence type="ECO:0000256" key="1">
    <source>
        <dbReference type="SAM" id="MobiDB-lite"/>
    </source>
</evidence>
<dbReference type="AlphaFoldDB" id="A0A3N4HNW4"/>
<dbReference type="EMBL" id="ML119818">
    <property type="protein sequence ID" value="RPA73510.1"/>
    <property type="molecule type" value="Genomic_DNA"/>
</dbReference>
<accession>A0A3N4HNW4</accession>
<sequence length="161" mass="18673">MYGQYFVEIRKNILEENHERRSVITATTKPRLILFGRWRSKRSPDTAVGMLNVEVDVADEEKSTPSTCKASRYLLESFSAILFRSRQPLSHTPTSRHKLSIDLQIFQPSPAAFTVTKPEAWIRLTGQRKKKPKKSSRNPKVPRKVISRHASFKTNTRLHYH</sequence>
<name>A0A3N4HNW4_ASCIM</name>
<organism evidence="2 3">
    <name type="scientific">Ascobolus immersus RN42</name>
    <dbReference type="NCBI Taxonomy" id="1160509"/>
    <lineage>
        <taxon>Eukaryota</taxon>
        <taxon>Fungi</taxon>
        <taxon>Dikarya</taxon>
        <taxon>Ascomycota</taxon>
        <taxon>Pezizomycotina</taxon>
        <taxon>Pezizomycetes</taxon>
        <taxon>Pezizales</taxon>
        <taxon>Ascobolaceae</taxon>
        <taxon>Ascobolus</taxon>
    </lineage>
</organism>